<dbReference type="EC" id="2.4.2.7" evidence="7 12"/>
<keyword evidence="10 12" id="KW-0808">Transferase</keyword>
<evidence type="ECO:0000256" key="12">
    <source>
        <dbReference type="HAMAP-Rule" id="MF_00004"/>
    </source>
</evidence>
<comment type="caution">
    <text evidence="14">The sequence shown here is derived from an EMBL/GenBank/DDBJ whole genome shotgun (WGS) entry which is preliminary data.</text>
</comment>
<protein>
    <recommendedName>
        <fullName evidence="7 12">Adenine phosphoribosyltransferase</fullName>
        <shortName evidence="12">APRT</shortName>
        <ecNumber evidence="7 12">2.4.2.7</ecNumber>
    </recommendedName>
</protein>
<dbReference type="OrthoDB" id="9803963at2"/>
<dbReference type="GO" id="GO:0002055">
    <property type="term" value="F:adenine binding"/>
    <property type="evidence" value="ECO:0007669"/>
    <property type="project" value="TreeGrafter"/>
</dbReference>
<evidence type="ECO:0000259" key="13">
    <source>
        <dbReference type="Pfam" id="PF00156"/>
    </source>
</evidence>
<evidence type="ECO:0000256" key="5">
    <source>
        <dbReference type="ARBA" id="ARBA00008391"/>
    </source>
</evidence>
<dbReference type="NCBIfam" id="TIGR01090">
    <property type="entry name" value="apt"/>
    <property type="match status" value="1"/>
</dbReference>
<evidence type="ECO:0000256" key="3">
    <source>
        <dbReference type="ARBA" id="ARBA00004496"/>
    </source>
</evidence>
<keyword evidence="8 12" id="KW-0963">Cytoplasm</keyword>
<evidence type="ECO:0000256" key="6">
    <source>
        <dbReference type="ARBA" id="ARBA00011738"/>
    </source>
</evidence>
<dbReference type="PANTHER" id="PTHR32315">
    <property type="entry name" value="ADENINE PHOSPHORIBOSYLTRANSFERASE"/>
    <property type="match status" value="1"/>
</dbReference>
<evidence type="ECO:0000313" key="14">
    <source>
        <dbReference type="EMBL" id="PQM31034.1"/>
    </source>
</evidence>
<accession>A0A2P6FCC9</accession>
<evidence type="ECO:0000256" key="7">
    <source>
        <dbReference type="ARBA" id="ARBA00011893"/>
    </source>
</evidence>
<proteinExistence type="inferred from homology"/>
<dbReference type="GO" id="GO:0003999">
    <property type="term" value="F:adenine phosphoribosyltransferase activity"/>
    <property type="evidence" value="ECO:0007669"/>
    <property type="project" value="UniProtKB-UniRule"/>
</dbReference>
<dbReference type="CDD" id="cd06223">
    <property type="entry name" value="PRTases_typeI"/>
    <property type="match status" value="1"/>
</dbReference>
<keyword evidence="15" id="KW-1185">Reference proteome</keyword>
<name>A0A2P6FCC9_9MOLU</name>
<dbReference type="STRING" id="2138.SMSRO_v1c07990"/>
<dbReference type="InterPro" id="IPR029057">
    <property type="entry name" value="PRTase-like"/>
</dbReference>
<evidence type="ECO:0000256" key="1">
    <source>
        <dbReference type="ARBA" id="ARBA00000868"/>
    </source>
</evidence>
<keyword evidence="11 12" id="KW-0660">Purine salvage</keyword>
<dbReference type="NCBIfam" id="NF002636">
    <property type="entry name" value="PRK02304.1-5"/>
    <property type="match status" value="1"/>
</dbReference>
<dbReference type="GO" id="GO:0016208">
    <property type="term" value="F:AMP binding"/>
    <property type="evidence" value="ECO:0007669"/>
    <property type="project" value="TreeGrafter"/>
</dbReference>
<evidence type="ECO:0000256" key="4">
    <source>
        <dbReference type="ARBA" id="ARBA00004659"/>
    </source>
</evidence>
<organism evidence="14 15">
    <name type="scientific">Spiroplasma poulsonii</name>
    <dbReference type="NCBI Taxonomy" id="2138"/>
    <lineage>
        <taxon>Bacteria</taxon>
        <taxon>Bacillati</taxon>
        <taxon>Mycoplasmatota</taxon>
        <taxon>Mollicutes</taxon>
        <taxon>Entomoplasmatales</taxon>
        <taxon>Spiroplasmataceae</taxon>
        <taxon>Spiroplasma</taxon>
    </lineage>
</organism>
<comment type="function">
    <text evidence="2 12">Catalyzes a salvage reaction resulting in the formation of AMP, that is energically less costly than de novo synthesis.</text>
</comment>
<dbReference type="InterPro" id="IPR005764">
    <property type="entry name" value="Ade_phspho_trans"/>
</dbReference>
<dbReference type="FunFam" id="3.40.50.2020:FF:000004">
    <property type="entry name" value="Adenine phosphoribosyltransferase"/>
    <property type="match status" value="1"/>
</dbReference>
<comment type="catalytic activity">
    <reaction evidence="1 12">
        <text>AMP + diphosphate = 5-phospho-alpha-D-ribose 1-diphosphate + adenine</text>
        <dbReference type="Rhea" id="RHEA:16609"/>
        <dbReference type="ChEBI" id="CHEBI:16708"/>
        <dbReference type="ChEBI" id="CHEBI:33019"/>
        <dbReference type="ChEBI" id="CHEBI:58017"/>
        <dbReference type="ChEBI" id="CHEBI:456215"/>
        <dbReference type="EC" id="2.4.2.7"/>
    </reaction>
</comment>
<dbReference type="NCBIfam" id="NF002634">
    <property type="entry name" value="PRK02304.1-3"/>
    <property type="match status" value="1"/>
</dbReference>
<dbReference type="GO" id="GO:0006168">
    <property type="term" value="P:adenine salvage"/>
    <property type="evidence" value="ECO:0007669"/>
    <property type="project" value="InterPro"/>
</dbReference>
<comment type="subunit">
    <text evidence="6 12">Homodimer.</text>
</comment>
<comment type="similarity">
    <text evidence="5 12">Belongs to the purine/pyrimidine phosphoribosyltransferase family.</text>
</comment>
<comment type="pathway">
    <text evidence="4 12">Purine metabolism; AMP biosynthesis via salvage pathway; AMP from adenine: step 1/1.</text>
</comment>
<dbReference type="SUPFAM" id="SSF53271">
    <property type="entry name" value="PRTase-like"/>
    <property type="match status" value="1"/>
</dbReference>
<dbReference type="GO" id="GO:0044209">
    <property type="term" value="P:AMP salvage"/>
    <property type="evidence" value="ECO:0007669"/>
    <property type="project" value="UniProtKB-UniRule"/>
</dbReference>
<dbReference type="PANTHER" id="PTHR32315:SF3">
    <property type="entry name" value="ADENINE PHOSPHORIBOSYLTRANSFERASE"/>
    <property type="match status" value="1"/>
</dbReference>
<dbReference type="GO" id="GO:0006166">
    <property type="term" value="P:purine ribonucleoside salvage"/>
    <property type="evidence" value="ECO:0007669"/>
    <property type="project" value="UniProtKB-UniRule"/>
</dbReference>
<evidence type="ECO:0000256" key="8">
    <source>
        <dbReference type="ARBA" id="ARBA00022490"/>
    </source>
</evidence>
<evidence type="ECO:0000313" key="15">
    <source>
        <dbReference type="Proteomes" id="UP000031565"/>
    </source>
</evidence>
<evidence type="ECO:0000256" key="11">
    <source>
        <dbReference type="ARBA" id="ARBA00022726"/>
    </source>
</evidence>
<dbReference type="HAMAP" id="MF_00004">
    <property type="entry name" value="Aden_phosphoribosyltr"/>
    <property type="match status" value="1"/>
</dbReference>
<comment type="subcellular location">
    <subcellularLocation>
        <location evidence="3 12">Cytoplasm</location>
    </subcellularLocation>
</comment>
<dbReference type="RefSeq" id="WP_040093173.1">
    <property type="nucleotide sequence ID" value="NZ_CM020866.1"/>
</dbReference>
<dbReference type="UniPathway" id="UPA00588">
    <property type="reaction ID" value="UER00646"/>
</dbReference>
<evidence type="ECO:0000256" key="2">
    <source>
        <dbReference type="ARBA" id="ARBA00003968"/>
    </source>
</evidence>
<reference evidence="14 15" key="1">
    <citation type="journal article" date="2015" name="MBio">
        <title>Genome sequence of the Drosophila melanogaster male-killing Spiroplasma strain MSRO endosymbiont.</title>
        <authorList>
            <person name="Paredes J.C."/>
            <person name="Herren J.K."/>
            <person name="Schupfer F."/>
            <person name="Marin R."/>
            <person name="Claverol S."/>
            <person name="Kuo C.H."/>
            <person name="Lemaitre B."/>
            <person name="Beven L."/>
        </authorList>
    </citation>
    <scope>NUCLEOTIDE SEQUENCE [LARGE SCALE GENOMIC DNA]</scope>
    <source>
        <strain evidence="14 15">MSRO</strain>
    </source>
</reference>
<dbReference type="GO" id="GO:0005737">
    <property type="term" value="C:cytoplasm"/>
    <property type="evidence" value="ECO:0007669"/>
    <property type="project" value="UniProtKB-SubCell"/>
</dbReference>
<evidence type="ECO:0000256" key="10">
    <source>
        <dbReference type="ARBA" id="ARBA00022679"/>
    </source>
</evidence>
<dbReference type="Proteomes" id="UP000031565">
    <property type="component" value="Unassembled WGS sequence"/>
</dbReference>
<gene>
    <name evidence="12 14" type="primary">apt</name>
    <name evidence="14" type="ORF">SMSRO_SF008320</name>
</gene>
<dbReference type="InterPro" id="IPR050054">
    <property type="entry name" value="UPRTase/APRTase"/>
</dbReference>
<sequence length="172" mass="19012">MELKNFIVDIPNYPEPGVIFRDITPILNNPSAFKMVVDQLAAYAIAQQATVIIAPGARGFLFGPAVSYVTNLRFVPVRKPGKLPRQVISAKYSYEYATNQLEMHVEDLKPHDRVLIVDDVLATGGTAQAICELVKKQQAMIVGLAFVVDLTYLNGKKDLTAYPIKTLIEYSA</sequence>
<evidence type="ECO:0000256" key="9">
    <source>
        <dbReference type="ARBA" id="ARBA00022676"/>
    </source>
</evidence>
<dbReference type="EMBL" id="JTLV02000001">
    <property type="protein sequence ID" value="PQM31034.1"/>
    <property type="molecule type" value="Genomic_DNA"/>
</dbReference>
<dbReference type="Gene3D" id="3.40.50.2020">
    <property type="match status" value="1"/>
</dbReference>
<dbReference type="Pfam" id="PF00156">
    <property type="entry name" value="Pribosyltran"/>
    <property type="match status" value="1"/>
</dbReference>
<keyword evidence="9 12" id="KW-0328">Glycosyltransferase</keyword>
<dbReference type="AlphaFoldDB" id="A0A2P6FCC9"/>
<feature type="domain" description="Phosphoribosyltransferase" evidence="13">
    <location>
        <begin position="31"/>
        <end position="149"/>
    </location>
</feature>
<dbReference type="InterPro" id="IPR000836">
    <property type="entry name" value="PRTase_dom"/>
</dbReference>